<keyword evidence="2" id="KW-0547">Nucleotide-binding</keyword>
<accession>A0A7L3XZL8</accession>
<evidence type="ECO:0000259" key="7">
    <source>
        <dbReference type="Pfam" id="PF21026"/>
    </source>
</evidence>
<dbReference type="InterPro" id="IPR018647">
    <property type="entry name" value="SLFN_3-like_DNA/RNA_helicase"/>
</dbReference>
<dbReference type="InterPro" id="IPR048729">
    <property type="entry name" value="SLFN_GTPase-like"/>
</dbReference>
<organism evidence="8 9">
    <name type="scientific">Calonectris borealis</name>
    <name type="common">Cory's shearwater</name>
    <dbReference type="NCBI Taxonomy" id="1323832"/>
    <lineage>
        <taxon>Eukaryota</taxon>
        <taxon>Metazoa</taxon>
        <taxon>Chordata</taxon>
        <taxon>Craniata</taxon>
        <taxon>Vertebrata</taxon>
        <taxon>Euteleostomi</taxon>
        <taxon>Archelosauria</taxon>
        <taxon>Archosauria</taxon>
        <taxon>Dinosauria</taxon>
        <taxon>Saurischia</taxon>
        <taxon>Theropoda</taxon>
        <taxon>Coelurosauria</taxon>
        <taxon>Aves</taxon>
        <taxon>Neognathae</taxon>
        <taxon>Neoaves</taxon>
        <taxon>Aequornithes</taxon>
        <taxon>Procellariiformes</taxon>
        <taxon>Procellariidae</taxon>
        <taxon>Calonectris</taxon>
    </lineage>
</organism>
<dbReference type="PANTHER" id="PTHR12155">
    <property type="entry name" value="SCHLAFEN"/>
    <property type="match status" value="1"/>
</dbReference>
<keyword evidence="3" id="KW-0067">ATP-binding</keyword>
<evidence type="ECO:0000259" key="6">
    <source>
        <dbReference type="Pfam" id="PF17057"/>
    </source>
</evidence>
<evidence type="ECO:0000256" key="2">
    <source>
        <dbReference type="ARBA" id="ARBA00022741"/>
    </source>
</evidence>
<dbReference type="Pfam" id="PF09848">
    <property type="entry name" value="SLFN-g3_helicase"/>
    <property type="match status" value="1"/>
</dbReference>
<keyword evidence="9" id="KW-1185">Reference proteome</keyword>
<dbReference type="Proteomes" id="UP000535403">
    <property type="component" value="Unassembled WGS sequence"/>
</dbReference>
<feature type="domain" description="Schlafen AlbA-2" evidence="4">
    <location>
        <begin position="218"/>
        <end position="349"/>
    </location>
</feature>
<dbReference type="Pfam" id="PF21026">
    <property type="entry name" value="SLFN_GTPase-like"/>
    <property type="match status" value="1"/>
</dbReference>
<dbReference type="InterPro" id="IPR027417">
    <property type="entry name" value="P-loop_NTPase"/>
</dbReference>
<dbReference type="Gene3D" id="3.30.950.30">
    <property type="entry name" value="Schlafen, AAA domain"/>
    <property type="match status" value="1"/>
</dbReference>
<dbReference type="Pfam" id="PF17057">
    <property type="entry name" value="B3R"/>
    <property type="match status" value="1"/>
</dbReference>
<sequence>RQERQLLINLKTNYPDMVVDIKKIILGDRSRKKISDNQKRQRKELSIAVCALLNSGGGVVRMESEDKNYCFQEHGIGLDIEQSLRGCIDCTETSEYFTWMQQRSHLLLFVKTWSCGGPEQKSASTKPRICSLSTGLSRRSFTSVVPMTSSDAAEFLREKESCAKHRDENGPRAKKALLNFDGGAQETRRTEECNIQDAAARFLKKDKLMVGEVLDFTETTHIEFKNFSTENILKYIRKTLPNYVSAFANTQGGYLFFGVNDNSEVIGSHSKVEKEALEKTVADTIGSMPIHHFCGSQAGVQFKTYILSVYGTADQLQGYVCVVRVEAFCCAVFHDKPESWIVEGDRIEKLSVRKWTELMTDADPDLSNLADKFENELSLSNGPPLIKPVYSKAGLPCVSELQECLYPVGSNEITWKPETICTDLFSEYPGLEDLMKKQIHPLNKGVLIFSRSWAVDIGLWKKQDVLCDVLLVAENAYPVLYTVVKDASSAEYKNLRETAYALKQKLVNEGGYASKVCVIPQILHLNDTKNQMEVAEEDVPQQETQENLCDYTSLYPENYILTSRDIPMFLRALVIVVLRFKSYLSDHLGCEIFNLLTLKQYELLSKNLQKVKEQFVLGLPGTGKTIVALKIIERIRNIFHCSANEILYICENQPLKKFVGNEICQSVTRVTFLLGNFPEVKHIVVDEAQNFRPEENWHKRARKLVKEKNGIFWVFLDFFQSTHPYGCGLKFSKLYPQEWLTKVVRNAKQIYNFMSKQMEEILQVRNTCMPYKVLEELFEQAECAHSLSGDYVITENMETSQMATYVTRQCTSYIQQGYTLKDIAILCSTQHAAQVFSQILEPELKRQGKCRMRLVLGTAENVLENVIVIDSIRRFSGLERRIVFGIHPVPLQEEVSLNLLLCVASRANTKFHLLYH</sequence>
<feature type="non-terminal residue" evidence="8">
    <location>
        <position position="1"/>
    </location>
</feature>
<dbReference type="Pfam" id="PF04326">
    <property type="entry name" value="SLFN_AlbA_2"/>
    <property type="match status" value="1"/>
</dbReference>
<dbReference type="Gene3D" id="3.40.50.300">
    <property type="entry name" value="P-loop containing nucleotide triphosphate hydrolases"/>
    <property type="match status" value="1"/>
</dbReference>
<reference evidence="8 9" key="1">
    <citation type="submission" date="2019-09" db="EMBL/GenBank/DDBJ databases">
        <title>Bird 10,000 Genomes (B10K) Project - Family phase.</title>
        <authorList>
            <person name="Zhang G."/>
        </authorList>
    </citation>
    <scope>NUCLEOTIDE SEQUENCE [LARGE SCALE GENOMIC DNA]</scope>
    <source>
        <strain evidence="8">OUT-0025</strain>
        <tissue evidence="8">Blood</tissue>
    </source>
</reference>
<evidence type="ECO:0000313" key="9">
    <source>
        <dbReference type="Proteomes" id="UP000535403"/>
    </source>
</evidence>
<proteinExistence type="inferred from homology"/>
<dbReference type="InterPro" id="IPR038461">
    <property type="entry name" value="Schlafen_AlbA_2_dom_sf"/>
</dbReference>
<protein>
    <submittedName>
        <fullName evidence="8">SLN13 protein</fullName>
    </submittedName>
</protein>
<evidence type="ECO:0000256" key="3">
    <source>
        <dbReference type="ARBA" id="ARBA00022840"/>
    </source>
</evidence>
<dbReference type="InterPro" id="IPR029684">
    <property type="entry name" value="Schlafen"/>
</dbReference>
<dbReference type="InterPro" id="IPR031450">
    <property type="entry name" value="Poxin-SLFN/SLFN_N"/>
</dbReference>
<dbReference type="EMBL" id="VZUG01025221">
    <property type="protein sequence ID" value="NXV92959.1"/>
    <property type="molecule type" value="Genomic_DNA"/>
</dbReference>
<feature type="domain" description="Schlafen group 3-like DNA/RNA helicase" evidence="5">
    <location>
        <begin position="615"/>
        <end position="721"/>
    </location>
</feature>
<dbReference type="AlphaFoldDB" id="A0A7L3XZL8"/>
<comment type="caution">
    <text evidence="8">The sequence shown here is derived from an EMBL/GenBank/DDBJ whole genome shotgun (WGS) entry which is preliminary data.</text>
</comment>
<evidence type="ECO:0000313" key="8">
    <source>
        <dbReference type="EMBL" id="NXV92959.1"/>
    </source>
</evidence>
<feature type="non-terminal residue" evidence="8">
    <location>
        <position position="916"/>
    </location>
</feature>
<name>A0A7L3XZL8_9AVES</name>
<feature type="domain" description="Poxin-Schlafen/Schlafen-like N-terminal" evidence="6">
    <location>
        <begin position="94"/>
        <end position="216"/>
    </location>
</feature>
<dbReference type="GO" id="GO:0005524">
    <property type="term" value="F:ATP binding"/>
    <property type="evidence" value="ECO:0007669"/>
    <property type="project" value="UniProtKB-KW"/>
</dbReference>
<comment type="similarity">
    <text evidence="1">Belongs to the Schlafen family. Subgroup III subfamily.</text>
</comment>
<evidence type="ECO:0000256" key="1">
    <source>
        <dbReference type="ARBA" id="ARBA00010114"/>
    </source>
</evidence>
<dbReference type="PANTHER" id="PTHR12155:SF30">
    <property type="entry name" value="PROTEIN SLFN14"/>
    <property type="match status" value="1"/>
</dbReference>
<feature type="domain" description="Schlafen GTPase-like" evidence="7">
    <location>
        <begin position="411"/>
        <end position="560"/>
    </location>
</feature>
<dbReference type="InterPro" id="IPR007421">
    <property type="entry name" value="Schlafen_AlbA_2_dom"/>
</dbReference>
<dbReference type="SUPFAM" id="SSF52540">
    <property type="entry name" value="P-loop containing nucleoside triphosphate hydrolases"/>
    <property type="match status" value="1"/>
</dbReference>
<evidence type="ECO:0000259" key="5">
    <source>
        <dbReference type="Pfam" id="PF09848"/>
    </source>
</evidence>
<gene>
    <name evidence="8" type="primary">Slfn13_0</name>
    <name evidence="8" type="ORF">CALBOR_R14574</name>
</gene>
<evidence type="ECO:0000259" key="4">
    <source>
        <dbReference type="Pfam" id="PF04326"/>
    </source>
</evidence>